<proteinExistence type="predicted"/>
<feature type="compositionally biased region" description="Basic and acidic residues" evidence="1">
    <location>
        <begin position="11"/>
        <end position="22"/>
    </location>
</feature>
<gene>
    <name evidence="3" type="ORF">VFPPC_05821</name>
</gene>
<feature type="domain" description="Heterokaryon incompatibility" evidence="2">
    <location>
        <begin position="342"/>
        <end position="487"/>
    </location>
</feature>
<evidence type="ECO:0000259" key="2">
    <source>
        <dbReference type="Pfam" id="PF06985"/>
    </source>
</evidence>
<dbReference type="Proteomes" id="UP000078397">
    <property type="component" value="Unassembled WGS sequence"/>
</dbReference>
<feature type="compositionally biased region" description="Basic residues" evidence="1">
    <location>
        <begin position="1"/>
        <end position="10"/>
    </location>
</feature>
<evidence type="ECO:0000313" key="3">
    <source>
        <dbReference type="EMBL" id="OAQ64568.1"/>
    </source>
</evidence>
<dbReference type="Pfam" id="PF06985">
    <property type="entry name" value="HET"/>
    <property type="match status" value="1"/>
</dbReference>
<reference evidence="3 4" key="1">
    <citation type="journal article" date="2016" name="PLoS Pathog.">
        <title>Biosynthesis of antibiotic leucinostatins in bio-control fungus Purpureocillium lilacinum and their inhibition on phytophthora revealed by genome mining.</title>
        <authorList>
            <person name="Wang G."/>
            <person name="Liu Z."/>
            <person name="Lin R."/>
            <person name="Li E."/>
            <person name="Mao Z."/>
            <person name="Ling J."/>
            <person name="Yang Y."/>
            <person name="Yin W.B."/>
            <person name="Xie B."/>
        </authorList>
    </citation>
    <scope>NUCLEOTIDE SEQUENCE [LARGE SCALE GENOMIC DNA]</scope>
    <source>
        <strain evidence="3">170</strain>
    </source>
</reference>
<keyword evidence="4" id="KW-1185">Reference proteome</keyword>
<name>A0A179FGU7_METCM</name>
<sequence>MKKLSRILSRRRPDDADSDSERHRRRAGTPTAAGASGSGSGSGPPATGFHQLPSSSRRGTGSKVALGRTHRELRNGVSGGCIVADGSLDANASNSHIHIHINVRDDASSGISDASEQSARKQFLTKTCPRCVAIDFPQLLDWKQGQPRPWVPLSHVLVPPPSLPPSPPADADVPGMKGQTPPGAPQCPFCVFFRAMIGPIPAVGDGTAKFHPYLRIRQAFERLDGVGERHELAGSVLMEVMTKKKSLPWGYLLKAEEGEDDGMATYLAGDGEKARIRGRLVSPMINPALPRAWLDYCSTNHVGAGCTAPVKAVEGLRLIDCNEMRVVAADEVEHRGLGKMEYLTLSYVWSQTGLDSSPDMPFDHSALLLDSDGHLPESVPSLFADAIAFTTTLGFQYLWIDRFCLQVSPLERRKQIDLMGEIYSRSSLTLIIAAEDTTLTGIPGLSTPREDQLSLKTKTGLYTTSLIRPDLEVASSKWASRAWTFQEGLLSRRRLIFTPSQIYFQCRTLHCHESISLPLRLAPSVTLGRIFPIGDGCPKQSGQFKDLIKAYMCRDLTNNEERLDAFKALLGEYARMDGLAVKHFLGLPLFHPDDFVTSRVVSETDRLATSLGWICDWTGSFETPTEPSCYRTNSFPSWTWLAWNLREGLTPVDNRFSFNLVGNTSPILDGVSAAPRMEISVGFKDGMVLSWEIDGDAIARKDDAITFLRLETFCFDLSFTVDPDTRLAKLKDVALSRGNRALVEAMVSASLTSEQKGMDPKREFKCLGVLVSGRRWKEDDCAATALICARTAWEEEGPWVRLGAVAIECESFAGDGDNDGVLKGIDVDEGEKKDLVVQLRELDLY</sequence>
<comment type="caution">
    <text evidence="3">The sequence shown here is derived from an EMBL/GenBank/DDBJ whole genome shotgun (WGS) entry which is preliminary data.</text>
</comment>
<dbReference type="OrthoDB" id="5428863at2759"/>
<organism evidence="3 4">
    <name type="scientific">Pochonia chlamydosporia 170</name>
    <dbReference type="NCBI Taxonomy" id="1380566"/>
    <lineage>
        <taxon>Eukaryota</taxon>
        <taxon>Fungi</taxon>
        <taxon>Dikarya</taxon>
        <taxon>Ascomycota</taxon>
        <taxon>Pezizomycotina</taxon>
        <taxon>Sordariomycetes</taxon>
        <taxon>Hypocreomycetidae</taxon>
        <taxon>Hypocreales</taxon>
        <taxon>Clavicipitaceae</taxon>
        <taxon>Pochonia</taxon>
    </lineage>
</organism>
<dbReference type="GeneID" id="28848946"/>
<dbReference type="InterPro" id="IPR010730">
    <property type="entry name" value="HET"/>
</dbReference>
<protein>
    <submittedName>
        <fullName evidence="3">Heterokaryon incompatibility</fullName>
    </submittedName>
</protein>
<dbReference type="PANTHER" id="PTHR33112:SF1">
    <property type="entry name" value="HETEROKARYON INCOMPATIBILITY DOMAIN-CONTAINING PROTEIN"/>
    <property type="match status" value="1"/>
</dbReference>
<dbReference type="RefSeq" id="XP_018141882.1">
    <property type="nucleotide sequence ID" value="XM_018284952.1"/>
</dbReference>
<dbReference type="KEGG" id="pchm:VFPPC_05821"/>
<dbReference type="AlphaFoldDB" id="A0A179FGU7"/>
<dbReference type="STRING" id="1380566.A0A179FGU7"/>
<evidence type="ECO:0000313" key="4">
    <source>
        <dbReference type="Proteomes" id="UP000078397"/>
    </source>
</evidence>
<evidence type="ECO:0000256" key="1">
    <source>
        <dbReference type="SAM" id="MobiDB-lite"/>
    </source>
</evidence>
<dbReference type="PANTHER" id="PTHR33112">
    <property type="entry name" value="DOMAIN PROTEIN, PUTATIVE-RELATED"/>
    <property type="match status" value="1"/>
</dbReference>
<dbReference type="EMBL" id="LSBJ02000005">
    <property type="protein sequence ID" value="OAQ64568.1"/>
    <property type="molecule type" value="Genomic_DNA"/>
</dbReference>
<accession>A0A179FGU7</accession>
<feature type="region of interest" description="Disordered" evidence="1">
    <location>
        <begin position="1"/>
        <end position="71"/>
    </location>
</feature>